<comment type="caution">
    <text evidence="2">The sequence shown here is derived from an EMBL/GenBank/DDBJ whole genome shotgun (WGS) entry which is preliminary data.</text>
</comment>
<organism evidence="2 3">
    <name type="scientific">Apodospora peruviana</name>
    <dbReference type="NCBI Taxonomy" id="516989"/>
    <lineage>
        <taxon>Eukaryota</taxon>
        <taxon>Fungi</taxon>
        <taxon>Dikarya</taxon>
        <taxon>Ascomycota</taxon>
        <taxon>Pezizomycotina</taxon>
        <taxon>Sordariomycetes</taxon>
        <taxon>Sordariomycetidae</taxon>
        <taxon>Sordariales</taxon>
        <taxon>Lasiosphaeriaceae</taxon>
        <taxon>Apodospora</taxon>
    </lineage>
</organism>
<dbReference type="Proteomes" id="UP001283341">
    <property type="component" value="Unassembled WGS sequence"/>
</dbReference>
<name>A0AAE0HVE7_9PEZI</name>
<accession>A0AAE0HVE7</accession>
<evidence type="ECO:0000313" key="2">
    <source>
        <dbReference type="EMBL" id="KAK3313615.1"/>
    </source>
</evidence>
<dbReference type="PANTHER" id="PTHR24148">
    <property type="entry name" value="ANKYRIN REPEAT DOMAIN-CONTAINING PROTEIN 39 HOMOLOG-RELATED"/>
    <property type="match status" value="1"/>
</dbReference>
<evidence type="ECO:0000259" key="1">
    <source>
        <dbReference type="Pfam" id="PF06985"/>
    </source>
</evidence>
<dbReference type="AlphaFoldDB" id="A0AAE0HVE7"/>
<proteinExistence type="predicted"/>
<reference evidence="2" key="2">
    <citation type="submission" date="2023-06" db="EMBL/GenBank/DDBJ databases">
        <authorList>
            <consortium name="Lawrence Berkeley National Laboratory"/>
            <person name="Haridas S."/>
            <person name="Hensen N."/>
            <person name="Bonometti L."/>
            <person name="Westerberg I."/>
            <person name="Brannstrom I.O."/>
            <person name="Guillou S."/>
            <person name="Cros-Aarteil S."/>
            <person name="Calhoun S."/>
            <person name="Kuo A."/>
            <person name="Mondo S."/>
            <person name="Pangilinan J."/>
            <person name="Riley R."/>
            <person name="Labutti K."/>
            <person name="Andreopoulos B."/>
            <person name="Lipzen A."/>
            <person name="Chen C."/>
            <person name="Yanf M."/>
            <person name="Daum C."/>
            <person name="Ng V."/>
            <person name="Clum A."/>
            <person name="Steindorff A."/>
            <person name="Ohm R."/>
            <person name="Martin F."/>
            <person name="Silar P."/>
            <person name="Natvig D."/>
            <person name="Lalanne C."/>
            <person name="Gautier V."/>
            <person name="Ament-Velasquez S.L."/>
            <person name="Kruys A."/>
            <person name="Hutchinson M.I."/>
            <person name="Powell A.J."/>
            <person name="Barry K."/>
            <person name="Miller A.N."/>
            <person name="Grigoriev I.V."/>
            <person name="Debuchy R."/>
            <person name="Gladieux P."/>
            <person name="Thoren M.H."/>
            <person name="Johannesson H."/>
        </authorList>
    </citation>
    <scope>NUCLEOTIDE SEQUENCE</scope>
    <source>
        <strain evidence="2">CBS 118394</strain>
    </source>
</reference>
<evidence type="ECO:0000313" key="3">
    <source>
        <dbReference type="Proteomes" id="UP001283341"/>
    </source>
</evidence>
<dbReference type="Pfam" id="PF06985">
    <property type="entry name" value="HET"/>
    <property type="match status" value="1"/>
</dbReference>
<keyword evidence="3" id="KW-1185">Reference proteome</keyword>
<gene>
    <name evidence="2" type="ORF">B0H66DRAFT_594479</name>
</gene>
<dbReference type="EMBL" id="JAUEDM010000007">
    <property type="protein sequence ID" value="KAK3313615.1"/>
    <property type="molecule type" value="Genomic_DNA"/>
</dbReference>
<sequence length="555" mass="63402">MAVYIYDALEHADQIRVLELQPSDNGNGHLHAGFCLLRLRETRQWRWIRGLITHLGGAGLPSNSARRGWEKHRHHREPLYRNYDISLQDDAEKSAQVKLMSRIHRSSARVHAWIGESTEESEAAFCLFKQLAGYISDLGINSSMDHFVTSTKTNSSCIAVMGADESCQAALNETVWGERLVTIGVHDLQIFPLVELQERARRVKLSSRNFMEAAMDPACLFLYNKPWFSRVWICQEAVLAPVLVLCCGKSQLEWETFASAVFITSLAGLEPGGAFNWSFRLALDLVNLRGRRQLLTPIVPHDAALPAEFKHTDPSIYELSHRSDTDEAEISATSKESLKYWWTNLGVYRHQQMLSQLAVATQQVFEPDSYERIRHVHRLLQRRQCSDDRDRVDGVFGLYSREVGSSFQPDYSLSVRDMYIVWSHEMLMAGKADWNPSHNDALPSWVPEHRLRKLKTRDSLSWYQPTFSYMWESFSSHILLSTEASKRGRLRITAVVVGQAIALAHLAPILNRLDDFLAAGQYFASKMAAADMQTMDDRLFPHKLERVRLAFGHLM</sequence>
<dbReference type="InterPro" id="IPR052895">
    <property type="entry name" value="HetReg/Transcr_Mod"/>
</dbReference>
<feature type="domain" description="Heterokaryon incompatibility" evidence="1">
    <location>
        <begin position="88"/>
        <end position="236"/>
    </location>
</feature>
<dbReference type="InterPro" id="IPR010730">
    <property type="entry name" value="HET"/>
</dbReference>
<dbReference type="PANTHER" id="PTHR24148:SF64">
    <property type="entry name" value="HETEROKARYON INCOMPATIBILITY DOMAIN-CONTAINING PROTEIN"/>
    <property type="match status" value="1"/>
</dbReference>
<protein>
    <recommendedName>
        <fullName evidence="1">Heterokaryon incompatibility domain-containing protein</fullName>
    </recommendedName>
</protein>
<reference evidence="2" key="1">
    <citation type="journal article" date="2023" name="Mol. Phylogenet. Evol.">
        <title>Genome-scale phylogeny and comparative genomics of the fungal order Sordariales.</title>
        <authorList>
            <person name="Hensen N."/>
            <person name="Bonometti L."/>
            <person name="Westerberg I."/>
            <person name="Brannstrom I.O."/>
            <person name="Guillou S."/>
            <person name="Cros-Aarteil S."/>
            <person name="Calhoun S."/>
            <person name="Haridas S."/>
            <person name="Kuo A."/>
            <person name="Mondo S."/>
            <person name="Pangilinan J."/>
            <person name="Riley R."/>
            <person name="LaButti K."/>
            <person name="Andreopoulos B."/>
            <person name="Lipzen A."/>
            <person name="Chen C."/>
            <person name="Yan M."/>
            <person name="Daum C."/>
            <person name="Ng V."/>
            <person name="Clum A."/>
            <person name="Steindorff A."/>
            <person name="Ohm R.A."/>
            <person name="Martin F."/>
            <person name="Silar P."/>
            <person name="Natvig D.O."/>
            <person name="Lalanne C."/>
            <person name="Gautier V."/>
            <person name="Ament-Velasquez S.L."/>
            <person name="Kruys A."/>
            <person name="Hutchinson M.I."/>
            <person name="Powell A.J."/>
            <person name="Barry K."/>
            <person name="Miller A.N."/>
            <person name="Grigoriev I.V."/>
            <person name="Debuchy R."/>
            <person name="Gladieux P."/>
            <person name="Hiltunen Thoren M."/>
            <person name="Johannesson H."/>
        </authorList>
    </citation>
    <scope>NUCLEOTIDE SEQUENCE</scope>
    <source>
        <strain evidence="2">CBS 118394</strain>
    </source>
</reference>